<dbReference type="GO" id="GO:0006355">
    <property type="term" value="P:regulation of DNA-templated transcription"/>
    <property type="evidence" value="ECO:0007669"/>
    <property type="project" value="InterPro"/>
</dbReference>
<feature type="transmembrane region" description="Helical" evidence="3">
    <location>
        <begin position="126"/>
        <end position="145"/>
    </location>
</feature>
<proteinExistence type="predicted"/>
<accession>A0A1Y6MDI3</accession>
<organism evidence="5 6">
    <name type="scientific">Photobacterium malacitanum</name>
    <dbReference type="NCBI Taxonomy" id="2204294"/>
    <lineage>
        <taxon>Bacteria</taxon>
        <taxon>Pseudomonadati</taxon>
        <taxon>Pseudomonadota</taxon>
        <taxon>Gammaproteobacteria</taxon>
        <taxon>Vibrionales</taxon>
        <taxon>Vibrionaceae</taxon>
        <taxon>Photobacterium</taxon>
    </lineage>
</organism>
<name>A0A1Y6MDI3_9GAMM</name>
<dbReference type="PROSITE" id="PS51755">
    <property type="entry name" value="OMPR_PHOB"/>
    <property type="match status" value="1"/>
</dbReference>
<protein>
    <submittedName>
        <fullName evidence="5">Invasion protein regulator</fullName>
    </submittedName>
</protein>
<dbReference type="Proteomes" id="UP000195963">
    <property type="component" value="Unassembled WGS sequence"/>
</dbReference>
<reference evidence="6" key="1">
    <citation type="submission" date="2017-06" db="EMBL/GenBank/DDBJ databases">
        <authorList>
            <person name="Rodrigo-Torres L."/>
            <person name="Arahal R.D."/>
            <person name="Lucena T."/>
        </authorList>
    </citation>
    <scope>NUCLEOTIDE SEQUENCE [LARGE SCALE GENOMIC DNA]</scope>
    <source>
        <strain evidence="6">CECT 9190</strain>
    </source>
</reference>
<dbReference type="AlphaFoldDB" id="A0A1Y6MDI3"/>
<keyword evidence="6" id="KW-1185">Reference proteome</keyword>
<dbReference type="GO" id="GO:0000160">
    <property type="term" value="P:phosphorelay signal transduction system"/>
    <property type="evidence" value="ECO:0007669"/>
    <property type="project" value="InterPro"/>
</dbReference>
<sequence length="424" mass="48523">MANIEQIRFRTKVCFIASQGVLKTSESTLKLNLSEQYILTYLIENHSTPVTKDELLKVGWPDRIVTEASLFQVIRALRVKLNEQNKGDVIETLPRVGYQIREFTREEVDLSEQKSHSIISKINKKTVASIVILGAALFGSGAWYMSPAQTEPTHFLTENEKIGTNNITFITKNLEQQVDLRNKIKAIFSQQVNKHGKILTMDHKIYFYTSDDFYSIAWCKVKPETNQCIPMTDFSYKIAPDEWTQFTHLIIDNEKLFHEDISIASDAIHEPLSVVYRSYLGDYGVTYKVSNFYISPTDKNNVFDYSKVSFIADKKTGRYQALSLSAESLTIIKKDAQFIATLKITPEVFHWAYQANANLSENKSIIFSDDDNASSSYKNNAIRYDYIIAAQKKLQLILGENSGLYWLHSSKNNPLTVLPTKHYK</sequence>
<dbReference type="SMART" id="SM00862">
    <property type="entry name" value="Trans_reg_C"/>
    <property type="match status" value="1"/>
</dbReference>
<dbReference type="InterPro" id="IPR016032">
    <property type="entry name" value="Sig_transdc_resp-reg_C-effctor"/>
</dbReference>
<dbReference type="InterPro" id="IPR036388">
    <property type="entry name" value="WH-like_DNA-bd_sf"/>
</dbReference>
<keyword evidence="3" id="KW-1133">Transmembrane helix</keyword>
<dbReference type="Gene3D" id="1.10.10.10">
    <property type="entry name" value="Winged helix-like DNA-binding domain superfamily/Winged helix DNA-binding domain"/>
    <property type="match status" value="1"/>
</dbReference>
<dbReference type="CDD" id="cd00383">
    <property type="entry name" value="trans_reg_C"/>
    <property type="match status" value="1"/>
</dbReference>
<dbReference type="EMBL" id="FYAK01000002">
    <property type="protein sequence ID" value="SMY33989.1"/>
    <property type="molecule type" value="Genomic_DNA"/>
</dbReference>
<evidence type="ECO:0000313" key="6">
    <source>
        <dbReference type="Proteomes" id="UP000195963"/>
    </source>
</evidence>
<evidence type="ECO:0000313" key="5">
    <source>
        <dbReference type="EMBL" id="SMY33989.1"/>
    </source>
</evidence>
<keyword evidence="3" id="KW-0812">Transmembrane</keyword>
<dbReference type="SUPFAM" id="SSF46894">
    <property type="entry name" value="C-terminal effector domain of the bipartite response regulators"/>
    <property type="match status" value="1"/>
</dbReference>
<dbReference type="Pfam" id="PF00486">
    <property type="entry name" value="Trans_reg_C"/>
    <property type="match status" value="1"/>
</dbReference>
<evidence type="ECO:0000259" key="4">
    <source>
        <dbReference type="PROSITE" id="PS51755"/>
    </source>
</evidence>
<evidence type="ECO:0000256" key="2">
    <source>
        <dbReference type="PROSITE-ProRule" id="PRU01091"/>
    </source>
</evidence>
<keyword evidence="1 2" id="KW-0238">DNA-binding</keyword>
<dbReference type="GO" id="GO:0003677">
    <property type="term" value="F:DNA binding"/>
    <property type="evidence" value="ECO:0007669"/>
    <property type="project" value="UniProtKB-UniRule"/>
</dbReference>
<evidence type="ECO:0000256" key="1">
    <source>
        <dbReference type="ARBA" id="ARBA00023125"/>
    </source>
</evidence>
<dbReference type="InterPro" id="IPR001867">
    <property type="entry name" value="OmpR/PhoB-type_DNA-bd"/>
</dbReference>
<gene>
    <name evidence="5" type="ORF">PMAL9190_01439</name>
</gene>
<evidence type="ECO:0000256" key="3">
    <source>
        <dbReference type="SAM" id="Phobius"/>
    </source>
</evidence>
<keyword evidence="3" id="KW-0472">Membrane</keyword>
<dbReference type="RefSeq" id="WP_087844545.1">
    <property type="nucleotide sequence ID" value="NZ_FYAK01000002.1"/>
</dbReference>
<feature type="domain" description="OmpR/PhoB-type" evidence="4">
    <location>
        <begin position="4"/>
        <end position="102"/>
    </location>
</feature>
<feature type="DNA-binding region" description="OmpR/PhoB-type" evidence="2">
    <location>
        <begin position="4"/>
        <end position="102"/>
    </location>
</feature>